<dbReference type="EMBL" id="CCRF01000054">
    <property type="protein sequence ID" value="CEE01683.1"/>
    <property type="molecule type" value="Genomic_DNA"/>
</dbReference>
<dbReference type="GO" id="GO:0000287">
    <property type="term" value="F:magnesium ion binding"/>
    <property type="evidence" value="ECO:0007669"/>
    <property type="project" value="TreeGrafter"/>
</dbReference>
<name>A0A090IZ17_9BACI</name>
<keyword evidence="4" id="KW-1185">Reference proteome</keyword>
<dbReference type="RefSeq" id="WP_034770347.1">
    <property type="nucleotide sequence ID" value="NZ_CCRF01000054.1"/>
</dbReference>
<dbReference type="AlphaFoldDB" id="A0A090IZ17"/>
<evidence type="ECO:0000313" key="3">
    <source>
        <dbReference type="Proteomes" id="UP000032076"/>
    </source>
</evidence>
<dbReference type="PANTHER" id="PTHR10000:SF8">
    <property type="entry name" value="HAD SUPERFAMILY HYDROLASE-LIKE, TYPE 3"/>
    <property type="match status" value="1"/>
</dbReference>
<dbReference type="NCBIfam" id="TIGR00099">
    <property type="entry name" value="Cof-subfamily"/>
    <property type="match status" value="1"/>
</dbReference>
<dbReference type="NCBIfam" id="TIGR01484">
    <property type="entry name" value="HAD-SF-IIB"/>
    <property type="match status" value="1"/>
</dbReference>
<dbReference type="InterPro" id="IPR000150">
    <property type="entry name" value="Cof"/>
</dbReference>
<dbReference type="OrthoDB" id="9806027at2"/>
<organism evidence="1 4">
    <name type="scientific">Caldibacillus thermoamylovorans</name>
    <dbReference type="NCBI Taxonomy" id="35841"/>
    <lineage>
        <taxon>Bacteria</taxon>
        <taxon>Bacillati</taxon>
        <taxon>Bacillota</taxon>
        <taxon>Bacilli</taxon>
        <taxon>Bacillales</taxon>
        <taxon>Bacillaceae</taxon>
        <taxon>Caldibacillus</taxon>
    </lineage>
</organism>
<dbReference type="STRING" id="35841.B4167_3657"/>
<dbReference type="Pfam" id="PF08282">
    <property type="entry name" value="Hydrolase_3"/>
    <property type="match status" value="1"/>
</dbReference>
<dbReference type="Proteomes" id="UP000040576">
    <property type="component" value="Unassembled WGS sequence"/>
</dbReference>
<dbReference type="SFLD" id="SFLDS00003">
    <property type="entry name" value="Haloacid_Dehalogenase"/>
    <property type="match status" value="1"/>
</dbReference>
<dbReference type="InterPro" id="IPR023214">
    <property type="entry name" value="HAD_sf"/>
</dbReference>
<dbReference type="Gene3D" id="3.30.1240.10">
    <property type="match status" value="1"/>
</dbReference>
<reference evidence="2 3" key="2">
    <citation type="submission" date="2015-01" db="EMBL/GenBank/DDBJ databases">
        <title>Draft Genome Sequences of Four Bacillus thermoamylovorans Strains, Isolated From Food Products.</title>
        <authorList>
            <person name="Krawcyk A.O."/>
            <person name="Berendsen E.M."/>
            <person name="Eijlander R.T."/>
            <person name="de Jong A."/>
            <person name="Wells-Bennik M."/>
            <person name="Kuipers O.P."/>
        </authorList>
    </citation>
    <scope>NUCLEOTIDE SEQUENCE [LARGE SCALE GENOMIC DNA]</scope>
    <source>
        <strain evidence="2 3">B4167</strain>
    </source>
</reference>
<dbReference type="SUPFAM" id="SSF56784">
    <property type="entry name" value="HAD-like"/>
    <property type="match status" value="1"/>
</dbReference>
<evidence type="ECO:0000313" key="2">
    <source>
        <dbReference type="EMBL" id="KIO71528.1"/>
    </source>
</evidence>
<dbReference type="PATRIC" id="fig|35841.6.peg.4097"/>
<dbReference type="InterPro" id="IPR006379">
    <property type="entry name" value="HAD-SF_hydro_IIB"/>
</dbReference>
<accession>A0A090IZ17</accession>
<dbReference type="SFLD" id="SFLDG01140">
    <property type="entry name" value="C2.B:_Phosphomannomutase_and_P"/>
    <property type="match status" value="1"/>
</dbReference>
<dbReference type="EMBL" id="JXLU01000126">
    <property type="protein sequence ID" value="KIO71528.1"/>
    <property type="molecule type" value="Genomic_DNA"/>
</dbReference>
<keyword evidence="1" id="KW-0378">Hydrolase</keyword>
<reference evidence="1 4" key="1">
    <citation type="submission" date="2014-07" db="EMBL/GenBank/DDBJ databases">
        <authorList>
            <person name="Wibberg Daniel"/>
        </authorList>
    </citation>
    <scope>NUCLEOTIDE SEQUENCE [LARGE SCALE GENOMIC DNA]</scope>
</reference>
<dbReference type="GO" id="GO:0005829">
    <property type="term" value="C:cytosol"/>
    <property type="evidence" value="ECO:0007669"/>
    <property type="project" value="TreeGrafter"/>
</dbReference>
<proteinExistence type="predicted"/>
<dbReference type="CDD" id="cd07516">
    <property type="entry name" value="HAD_Pase"/>
    <property type="match status" value="1"/>
</dbReference>
<evidence type="ECO:0000313" key="4">
    <source>
        <dbReference type="Proteomes" id="UP000040576"/>
    </source>
</evidence>
<dbReference type="PANTHER" id="PTHR10000">
    <property type="entry name" value="PHOSPHOSERINE PHOSPHATASE"/>
    <property type="match status" value="1"/>
</dbReference>
<sequence length="265" mass="29891">MKCFSIDLDGTLLNSTREISEENFATLKYLHEQGHYVIINSGRAIEDVLKFEEIRKLNLPIISINGTVIYSENRDILFEASIPISTYKKLFSLLSELGLGIMVYTNQGGFPFRNPDIQGKSWEEIESMFANYNYDQIFEKDNLKIYKVMAVTRPDQIETIDLAKKAVAGKLALSVASSHPDNIEFTSVEANKGTALLRYQKHMKISFDEIYAFGDGGNDVEQFKVATTAIAMANAPLEVQKEADIITKTNDENGFTYAVRELLKM</sequence>
<dbReference type="Gene3D" id="3.40.50.1000">
    <property type="entry name" value="HAD superfamily/HAD-like"/>
    <property type="match status" value="1"/>
</dbReference>
<dbReference type="eggNOG" id="COG0561">
    <property type="taxonomic scope" value="Bacteria"/>
</dbReference>
<gene>
    <name evidence="2" type="ORF">B4167_3657</name>
    <name evidence="1" type="ORF">BT1A1_1858</name>
</gene>
<protein>
    <submittedName>
        <fullName evidence="1">Cof-like hydrolase</fullName>
    </submittedName>
</protein>
<dbReference type="InterPro" id="IPR036412">
    <property type="entry name" value="HAD-like_sf"/>
</dbReference>
<evidence type="ECO:0000313" key="1">
    <source>
        <dbReference type="EMBL" id="CEE01683.1"/>
    </source>
</evidence>
<dbReference type="Proteomes" id="UP000032076">
    <property type="component" value="Unassembled WGS sequence"/>
</dbReference>
<dbReference type="GO" id="GO:0016791">
    <property type="term" value="F:phosphatase activity"/>
    <property type="evidence" value="ECO:0007669"/>
    <property type="project" value="UniProtKB-ARBA"/>
</dbReference>